<feature type="transmembrane region" description="Helical" evidence="9">
    <location>
        <begin position="183"/>
        <end position="205"/>
    </location>
</feature>
<dbReference type="NCBIfam" id="NF009070">
    <property type="entry name" value="PRK12405.1"/>
    <property type="match status" value="1"/>
</dbReference>
<organism evidence="10 11">
    <name type="scientific">Candidatus Nitrosoglobus terrae</name>
    <dbReference type="NCBI Taxonomy" id="1630141"/>
    <lineage>
        <taxon>Bacteria</taxon>
        <taxon>Pseudomonadati</taxon>
        <taxon>Pseudomonadota</taxon>
        <taxon>Gammaproteobacteria</taxon>
        <taxon>Chromatiales</taxon>
        <taxon>Chromatiaceae</taxon>
        <taxon>Candidatus Nitrosoglobus</taxon>
    </lineage>
</organism>
<evidence type="ECO:0000313" key="10">
    <source>
        <dbReference type="EMBL" id="BAW80358.1"/>
    </source>
</evidence>
<evidence type="ECO:0000256" key="5">
    <source>
        <dbReference type="ARBA" id="ARBA00022967"/>
    </source>
</evidence>
<feature type="transmembrane region" description="Helical" evidence="9">
    <location>
        <begin position="100"/>
        <end position="118"/>
    </location>
</feature>
<dbReference type="InterPro" id="IPR003667">
    <property type="entry name" value="NqrDE/RnfAE"/>
</dbReference>
<keyword evidence="2 9" id="KW-0813">Transport</keyword>
<evidence type="ECO:0000256" key="2">
    <source>
        <dbReference type="ARBA" id="ARBA00022448"/>
    </source>
</evidence>
<comment type="function">
    <text evidence="9">Part of a membrane-bound complex that couples electron transfer with translocation of ions across the membrane.</text>
</comment>
<keyword evidence="6 9" id="KW-0249">Electron transport</keyword>
<name>A0A1Q2SMI9_9GAMM</name>
<keyword evidence="7 9" id="KW-1133">Transmembrane helix</keyword>
<keyword evidence="3 9" id="KW-0997">Cell inner membrane</keyword>
<dbReference type="PIRSF" id="PIRSF006102">
    <property type="entry name" value="NQR_DE"/>
    <property type="match status" value="1"/>
</dbReference>
<comment type="subunit">
    <text evidence="9">The complex is composed of six subunits: RnfA, RnfB, RnfC, RnfD, RnfE and RnfG.</text>
</comment>
<gene>
    <name evidence="9" type="primary">rnfE</name>
    <name evidence="10" type="ORF">TAO_0988</name>
</gene>
<accession>A0A1Q2SMI9</accession>
<dbReference type="InterPro" id="IPR010968">
    <property type="entry name" value="RnfE"/>
</dbReference>
<dbReference type="HAMAP" id="MF_00478">
    <property type="entry name" value="RsxE_RnfE"/>
    <property type="match status" value="1"/>
</dbReference>
<dbReference type="PANTHER" id="PTHR30586">
    <property type="entry name" value="ELECTRON TRANSPORT COMPLEX PROTEIN RNFE"/>
    <property type="match status" value="1"/>
</dbReference>
<dbReference type="OrthoDB" id="9782945at2"/>
<dbReference type="GO" id="GO:0005886">
    <property type="term" value="C:plasma membrane"/>
    <property type="evidence" value="ECO:0007669"/>
    <property type="project" value="UniProtKB-SubCell"/>
</dbReference>
<evidence type="ECO:0000256" key="3">
    <source>
        <dbReference type="ARBA" id="ARBA00022519"/>
    </source>
</evidence>
<keyword evidence="4 9" id="KW-0812">Transmembrane</keyword>
<keyword evidence="9" id="KW-1003">Cell membrane</keyword>
<feature type="transmembrane region" description="Helical" evidence="9">
    <location>
        <begin position="74"/>
        <end position="94"/>
    </location>
</feature>
<keyword evidence="8 9" id="KW-0472">Membrane</keyword>
<evidence type="ECO:0000313" key="11">
    <source>
        <dbReference type="Proteomes" id="UP000243679"/>
    </source>
</evidence>
<dbReference type="Proteomes" id="UP000243679">
    <property type="component" value="Chromosome"/>
</dbReference>
<keyword evidence="11" id="KW-1185">Reference proteome</keyword>
<comment type="subcellular location">
    <subcellularLocation>
        <location evidence="9">Cell inner membrane</location>
        <topology evidence="9">Multi-pass membrane protein</topology>
    </subcellularLocation>
    <subcellularLocation>
        <location evidence="1">Endomembrane system</location>
        <topology evidence="1">Multi-pass membrane protein</topology>
    </subcellularLocation>
</comment>
<comment type="similarity">
    <text evidence="9">Belongs to the NqrDE/RnfAE family.</text>
</comment>
<dbReference type="NCBIfam" id="TIGR01948">
    <property type="entry name" value="rnfE"/>
    <property type="match status" value="1"/>
</dbReference>
<dbReference type="KEGG" id="ntt:TAO_0988"/>
<dbReference type="Pfam" id="PF02508">
    <property type="entry name" value="Rnf-Nqr"/>
    <property type="match status" value="1"/>
</dbReference>
<evidence type="ECO:0000256" key="4">
    <source>
        <dbReference type="ARBA" id="ARBA00022692"/>
    </source>
</evidence>
<dbReference type="EC" id="7.-.-.-" evidence="9"/>
<evidence type="ECO:0000256" key="7">
    <source>
        <dbReference type="ARBA" id="ARBA00022989"/>
    </source>
</evidence>
<evidence type="ECO:0000256" key="6">
    <source>
        <dbReference type="ARBA" id="ARBA00022982"/>
    </source>
</evidence>
<dbReference type="AlphaFoldDB" id="A0A1Q2SMI9"/>
<keyword evidence="5 9" id="KW-1278">Translocase</keyword>
<dbReference type="GO" id="GO:0012505">
    <property type="term" value="C:endomembrane system"/>
    <property type="evidence" value="ECO:0007669"/>
    <property type="project" value="UniProtKB-SubCell"/>
</dbReference>
<dbReference type="GO" id="GO:0022900">
    <property type="term" value="P:electron transport chain"/>
    <property type="evidence" value="ECO:0007669"/>
    <property type="project" value="UniProtKB-UniRule"/>
</dbReference>
<proteinExistence type="inferred from homology"/>
<feature type="transmembrane region" description="Helical" evidence="9">
    <location>
        <begin position="38"/>
        <end position="62"/>
    </location>
</feature>
<dbReference type="RefSeq" id="WP_096526909.1">
    <property type="nucleotide sequence ID" value="NZ_AP014836.1"/>
</dbReference>
<reference evidence="10 11" key="1">
    <citation type="journal article" date="2017" name="ISME J.">
        <title>An acid-tolerant ammonia-oxidizing ?-proteobacterium from soil.</title>
        <authorList>
            <person name="Hayatsu M."/>
            <person name="Tago K."/>
            <person name="Uchiyama I."/>
            <person name="Toyoda A."/>
            <person name="Wang Y."/>
            <person name="Shimomura Y."/>
            <person name="Okubo T."/>
            <person name="Kurisu F."/>
            <person name="Hirono Y."/>
            <person name="Nonaka K."/>
            <person name="Akiyama H."/>
            <person name="Itoh T."/>
            <person name="Takami H."/>
        </authorList>
    </citation>
    <scope>NUCLEOTIDE SEQUENCE [LARGE SCALE GENOMIC DNA]</scope>
    <source>
        <strain evidence="10 11">TAO100</strain>
    </source>
</reference>
<evidence type="ECO:0000256" key="8">
    <source>
        <dbReference type="ARBA" id="ARBA00023136"/>
    </source>
</evidence>
<evidence type="ECO:0000256" key="1">
    <source>
        <dbReference type="ARBA" id="ARBA00004127"/>
    </source>
</evidence>
<evidence type="ECO:0000256" key="9">
    <source>
        <dbReference type="HAMAP-Rule" id="MF_00478"/>
    </source>
</evidence>
<protein>
    <recommendedName>
        <fullName evidence="9">Ion-translocating oxidoreductase complex subunit E</fullName>
        <ecNumber evidence="9">7.-.-.-</ecNumber>
    </recommendedName>
    <alternativeName>
        <fullName evidence="9">Rnf electron transport complex subunit E</fullName>
    </alternativeName>
</protein>
<feature type="transmembrane region" description="Helical" evidence="9">
    <location>
        <begin position="130"/>
        <end position="151"/>
    </location>
</feature>
<sequence>MPSPMSYGQISQAGLWSHNVALGQLLGLCPLLAVSNTVINGLGLGLATLLTLVISNTLVALLRHWIPTEVRLPVFVLIIASTVTAIELLIKAYWYDLYGVLGIFIPLIVTNCAIVGRAEAFASRQNVGRAFVDGLTMGIGFTLVLVILGSLRELISQGTLLDGADLMFGEIAHHFKFVLIENYHGFLLAALPPGAFIGLGLLIALKKTIDNKLIQHAQARKIIAKQPQAKESLVINQS</sequence>
<dbReference type="EMBL" id="AP014836">
    <property type="protein sequence ID" value="BAW80358.1"/>
    <property type="molecule type" value="Genomic_DNA"/>
</dbReference>
<dbReference type="PANTHER" id="PTHR30586:SF0">
    <property type="entry name" value="ION-TRANSLOCATING OXIDOREDUCTASE COMPLEX SUBUNIT E"/>
    <property type="match status" value="1"/>
</dbReference>